<accession>A0ABW0NJ45</accession>
<name>A0ABW0NJ45_9BURK</name>
<dbReference type="PIRSF" id="PIRSF028200">
    <property type="entry name" value="UCP028200"/>
    <property type="match status" value="1"/>
</dbReference>
<reference evidence="2" key="1">
    <citation type="journal article" date="2019" name="Int. J. Syst. Evol. Microbiol.">
        <title>The Global Catalogue of Microorganisms (GCM) 10K type strain sequencing project: providing services to taxonomists for standard genome sequencing and annotation.</title>
        <authorList>
            <consortium name="The Broad Institute Genomics Platform"/>
            <consortium name="The Broad Institute Genome Sequencing Center for Infectious Disease"/>
            <person name="Wu L."/>
            <person name="Ma J."/>
        </authorList>
    </citation>
    <scope>NUCLEOTIDE SEQUENCE [LARGE SCALE GENOMIC DNA]</scope>
    <source>
        <strain evidence="2">CCUG 57401</strain>
    </source>
</reference>
<organism evidence="1 2">
    <name type="scientific">Caenimonas terrae</name>
    <dbReference type="NCBI Taxonomy" id="696074"/>
    <lineage>
        <taxon>Bacteria</taxon>
        <taxon>Pseudomonadati</taxon>
        <taxon>Pseudomonadota</taxon>
        <taxon>Betaproteobacteria</taxon>
        <taxon>Burkholderiales</taxon>
        <taxon>Comamonadaceae</taxon>
        <taxon>Caenimonas</taxon>
    </lineage>
</organism>
<comment type="caution">
    <text evidence="1">The sequence shown here is derived from an EMBL/GenBank/DDBJ whole genome shotgun (WGS) entry which is preliminary data.</text>
</comment>
<keyword evidence="2" id="KW-1185">Reference proteome</keyword>
<dbReference type="Pfam" id="PF19795">
    <property type="entry name" value="DUF6279"/>
    <property type="match status" value="1"/>
</dbReference>
<evidence type="ECO:0000313" key="2">
    <source>
        <dbReference type="Proteomes" id="UP001596037"/>
    </source>
</evidence>
<dbReference type="EMBL" id="JBHSMF010000015">
    <property type="protein sequence ID" value="MFC5500399.1"/>
    <property type="molecule type" value="Genomic_DNA"/>
</dbReference>
<protein>
    <submittedName>
        <fullName evidence="1">DUF6279 family lipoprotein</fullName>
    </submittedName>
</protein>
<gene>
    <name evidence="1" type="ORF">ACFPOE_22850</name>
</gene>
<sequence length="332" mass="38103">MLDQRTAGQSMQHFGQAALHARALAGGHDDHIQSCHRESSLFMHRFAHLVRIIGLLSVAVALAGCSAIKLGYNTLPQVAGWWLDGYIDFSDEQERRMREDVARLHLWHRREELPKISALLRQVEQMVGSEMSADEICALVPPIRLRIAALLERAEPAAATLALGLRPEQLQHLQRKYEKNNADYRKDWVDLSLEDLREKQFKQYLDRMETFYGRLDDQQREIIRAQVERSLYSAQTNLRERQRRQQDILRTLRRLGGQPVSLPDARAAIHQAVEHGLQSPDPKYRSYEAGLIQQGCANLAALHQSTTPQQRQSAVRRLRAYQRDLDELAGEP</sequence>
<dbReference type="RefSeq" id="WP_376852651.1">
    <property type="nucleotide sequence ID" value="NZ_JBHSMF010000015.1"/>
</dbReference>
<evidence type="ECO:0000313" key="1">
    <source>
        <dbReference type="EMBL" id="MFC5500399.1"/>
    </source>
</evidence>
<keyword evidence="1" id="KW-0449">Lipoprotein</keyword>
<dbReference type="InterPro" id="IPR016875">
    <property type="entry name" value="UCP028200"/>
</dbReference>
<dbReference type="Proteomes" id="UP001596037">
    <property type="component" value="Unassembled WGS sequence"/>
</dbReference>
<proteinExistence type="predicted"/>